<protein>
    <submittedName>
        <fullName evidence="1">Uncharacterized protein</fullName>
    </submittedName>
</protein>
<dbReference type="Proteomes" id="UP000092460">
    <property type="component" value="Unassembled WGS sequence"/>
</dbReference>
<accession>A0A1B0ASG8</accession>
<reference evidence="1" key="2">
    <citation type="submission" date="2020-05" db="UniProtKB">
        <authorList>
            <consortium name="EnsemblMetazoa"/>
        </authorList>
    </citation>
    <scope>IDENTIFICATION</scope>
    <source>
        <strain evidence="1">IAEA</strain>
    </source>
</reference>
<sequence length="79" mass="9091">MDKLRDINKSGEKLPLIMNGNTNTFCPKVSKGVSFQKSECDKSSDNLQYAQSRRFRTNTKPRTCIQAQQSTYSTNYEMM</sequence>
<organism evidence="1 2">
    <name type="scientific">Glossina palpalis gambiensis</name>
    <dbReference type="NCBI Taxonomy" id="67801"/>
    <lineage>
        <taxon>Eukaryota</taxon>
        <taxon>Metazoa</taxon>
        <taxon>Ecdysozoa</taxon>
        <taxon>Arthropoda</taxon>
        <taxon>Hexapoda</taxon>
        <taxon>Insecta</taxon>
        <taxon>Pterygota</taxon>
        <taxon>Neoptera</taxon>
        <taxon>Endopterygota</taxon>
        <taxon>Diptera</taxon>
        <taxon>Brachycera</taxon>
        <taxon>Muscomorpha</taxon>
        <taxon>Hippoboscoidea</taxon>
        <taxon>Glossinidae</taxon>
        <taxon>Glossina</taxon>
    </lineage>
</organism>
<evidence type="ECO:0000313" key="2">
    <source>
        <dbReference type="Proteomes" id="UP000092460"/>
    </source>
</evidence>
<name>A0A1B0ASG8_9MUSC</name>
<dbReference type="VEuPathDB" id="VectorBase:GPPI006940"/>
<dbReference type="AlphaFoldDB" id="A0A1B0ASG8"/>
<evidence type="ECO:0000313" key="1">
    <source>
        <dbReference type="EnsemblMetazoa" id="GPPI006940-PA"/>
    </source>
</evidence>
<proteinExistence type="predicted"/>
<dbReference type="EMBL" id="JXJN01002762">
    <property type="status" value="NOT_ANNOTATED_CDS"/>
    <property type="molecule type" value="Genomic_DNA"/>
</dbReference>
<reference evidence="2" key="1">
    <citation type="submission" date="2015-01" db="EMBL/GenBank/DDBJ databases">
        <authorList>
            <person name="Aksoy S."/>
            <person name="Warren W."/>
            <person name="Wilson R.K."/>
        </authorList>
    </citation>
    <scope>NUCLEOTIDE SEQUENCE [LARGE SCALE GENOMIC DNA]</scope>
    <source>
        <strain evidence="2">IAEA</strain>
    </source>
</reference>
<keyword evidence="2" id="KW-1185">Reference proteome</keyword>
<dbReference type="EnsemblMetazoa" id="GPPI006940-RA">
    <property type="protein sequence ID" value="GPPI006940-PA"/>
    <property type="gene ID" value="GPPI006940"/>
</dbReference>